<evidence type="ECO:0000313" key="8">
    <source>
        <dbReference type="Proteomes" id="UP000198564"/>
    </source>
</evidence>
<dbReference type="InterPro" id="IPR004701">
    <property type="entry name" value="PTS_EIIA_man-typ"/>
</dbReference>
<dbReference type="PROSITE" id="PS51096">
    <property type="entry name" value="PTS_EIIA_TYPE_4"/>
    <property type="match status" value="1"/>
</dbReference>
<dbReference type="Pfam" id="PF03610">
    <property type="entry name" value="EIIA-man"/>
    <property type="match status" value="1"/>
</dbReference>
<dbReference type="GO" id="GO:0009401">
    <property type="term" value="P:phosphoenolpyruvate-dependent sugar phosphotransferase system"/>
    <property type="evidence" value="ECO:0007669"/>
    <property type="project" value="InterPro"/>
</dbReference>
<sequence length="124" mass="13633">MDKPGIIIISHVYEIAKGIERLLQEVARDVPIQVIGGVDKTNIGTSFDTIFEMVSESPSTNILAFYDLGSAKMNLEMVQDLSDKNITIYNVPVVEGAYTAAALLQAGVTKEDVEEQLKEIQMDK</sequence>
<accession>A0A1H6SU55</accession>
<gene>
    <name evidence="7" type="ORF">SAMN04488113_11319</name>
</gene>
<comment type="subunit">
    <text evidence="5">Homodimer. The dihydroxyacetone kinase complex is composed of a homodimer of DhaM, a homodimer of DhaK and the subunit DhaL.</text>
</comment>
<dbReference type="EMBL" id="FNYW01000013">
    <property type="protein sequence ID" value="SEI71479.1"/>
    <property type="molecule type" value="Genomic_DNA"/>
</dbReference>
<reference evidence="8" key="1">
    <citation type="submission" date="2016-10" db="EMBL/GenBank/DDBJ databases">
        <authorList>
            <person name="Varghese N."/>
            <person name="Submissions S."/>
        </authorList>
    </citation>
    <scope>NUCLEOTIDE SEQUENCE [LARGE SCALE GENOMIC DNA]</scope>
    <source>
        <strain evidence="8">DSM 25751</strain>
    </source>
</reference>
<dbReference type="Proteomes" id="UP000198564">
    <property type="component" value="Unassembled WGS sequence"/>
</dbReference>
<dbReference type="InterPro" id="IPR036662">
    <property type="entry name" value="PTS_EIIA_man-typ_sf"/>
</dbReference>
<dbReference type="SUPFAM" id="SSF53062">
    <property type="entry name" value="PTS system fructose IIA component-like"/>
    <property type="match status" value="1"/>
</dbReference>
<dbReference type="Gene3D" id="3.40.50.510">
    <property type="entry name" value="Phosphotransferase system, mannose-type IIA component"/>
    <property type="match status" value="1"/>
</dbReference>
<comment type="catalytic activity">
    <reaction evidence="1">
        <text>dihydroxyacetone + phosphoenolpyruvate = dihydroxyacetone phosphate + pyruvate</text>
        <dbReference type="Rhea" id="RHEA:18381"/>
        <dbReference type="ChEBI" id="CHEBI:15361"/>
        <dbReference type="ChEBI" id="CHEBI:16016"/>
        <dbReference type="ChEBI" id="CHEBI:57642"/>
        <dbReference type="ChEBI" id="CHEBI:58702"/>
        <dbReference type="EC" id="2.7.1.121"/>
    </reaction>
</comment>
<dbReference type="PANTHER" id="PTHR38594">
    <property type="entry name" value="PEP-DEPENDENT DIHYDROXYACETONE KINASE, PHOSPHORYL DONOR SUBUNIT DHAM"/>
    <property type="match status" value="1"/>
</dbReference>
<comment type="function">
    <text evidence="2">Component of the dihydroxyacetone kinase complex, which is responsible for the phosphoenolpyruvate (PEP)-dependent phosphorylation of dihydroxyacetone. DhaM serves as the phosphoryl donor. Is phosphorylated by phosphoenolpyruvate in an EI- and HPr-dependent reaction, and a phosphorelay system on histidine residues finally leads to phosphoryl transfer to DhaL and dihydroxyacetone.</text>
</comment>
<dbReference type="GO" id="GO:0016020">
    <property type="term" value="C:membrane"/>
    <property type="evidence" value="ECO:0007669"/>
    <property type="project" value="InterPro"/>
</dbReference>
<keyword evidence="4" id="KW-0808">Transferase</keyword>
<dbReference type="STRING" id="1130080.SAMN04488113_11319"/>
<keyword evidence="7" id="KW-0418">Kinase</keyword>
<dbReference type="InterPro" id="IPR039643">
    <property type="entry name" value="DhaM"/>
</dbReference>
<name>A0A1H6SU55_9LACT</name>
<evidence type="ECO:0000256" key="3">
    <source>
        <dbReference type="ARBA" id="ARBA00012095"/>
    </source>
</evidence>
<protein>
    <recommendedName>
        <fullName evidence="3">phosphoenolpyruvate--glycerone phosphotransferase</fullName>
        <ecNumber evidence="3">2.7.1.121</ecNumber>
    </recommendedName>
</protein>
<evidence type="ECO:0000256" key="1">
    <source>
        <dbReference type="ARBA" id="ARBA00001113"/>
    </source>
</evidence>
<organism evidence="7 8">
    <name type="scientific">Alkalibacterium gilvum</name>
    <dbReference type="NCBI Taxonomy" id="1130080"/>
    <lineage>
        <taxon>Bacteria</taxon>
        <taxon>Bacillati</taxon>
        <taxon>Bacillota</taxon>
        <taxon>Bacilli</taxon>
        <taxon>Lactobacillales</taxon>
        <taxon>Carnobacteriaceae</taxon>
        <taxon>Alkalibacterium</taxon>
    </lineage>
</organism>
<dbReference type="GO" id="GO:0019563">
    <property type="term" value="P:glycerol catabolic process"/>
    <property type="evidence" value="ECO:0007669"/>
    <property type="project" value="InterPro"/>
</dbReference>
<evidence type="ECO:0000313" key="7">
    <source>
        <dbReference type="EMBL" id="SEI71479.1"/>
    </source>
</evidence>
<dbReference type="AlphaFoldDB" id="A0A1H6SU55"/>
<dbReference type="InterPro" id="IPR012844">
    <property type="entry name" value="DhaM_N"/>
</dbReference>
<evidence type="ECO:0000256" key="4">
    <source>
        <dbReference type="ARBA" id="ARBA00022679"/>
    </source>
</evidence>
<proteinExistence type="predicted"/>
<dbReference type="RefSeq" id="WP_091634157.1">
    <property type="nucleotide sequence ID" value="NZ_FNYW01000013.1"/>
</dbReference>
<evidence type="ECO:0000256" key="5">
    <source>
        <dbReference type="ARBA" id="ARBA00046577"/>
    </source>
</evidence>
<keyword evidence="8" id="KW-1185">Reference proteome</keyword>
<dbReference type="OrthoDB" id="7065393at2"/>
<dbReference type="PANTHER" id="PTHR38594:SF1">
    <property type="entry name" value="PEP-DEPENDENT DIHYDROXYACETONE KINASE, PHOSPHORYL DONOR SUBUNIT DHAM"/>
    <property type="match status" value="1"/>
</dbReference>
<dbReference type="EC" id="2.7.1.121" evidence="3"/>
<dbReference type="NCBIfam" id="TIGR02364">
    <property type="entry name" value="dha_pts"/>
    <property type="match status" value="1"/>
</dbReference>
<evidence type="ECO:0000259" key="6">
    <source>
        <dbReference type="PROSITE" id="PS51096"/>
    </source>
</evidence>
<evidence type="ECO:0000256" key="2">
    <source>
        <dbReference type="ARBA" id="ARBA00002788"/>
    </source>
</evidence>
<feature type="domain" description="PTS EIIA type-4" evidence="6">
    <location>
        <begin position="3"/>
        <end position="124"/>
    </location>
</feature>
<dbReference type="GO" id="GO:0047324">
    <property type="term" value="F:phosphoenolpyruvate-glycerone phosphotransferase activity"/>
    <property type="evidence" value="ECO:0007669"/>
    <property type="project" value="UniProtKB-EC"/>
</dbReference>